<reference evidence="2 4" key="2">
    <citation type="journal article" date="2013" name="Nature">
        <title>Insights into bilaterian evolution from three spiralian genomes.</title>
        <authorList>
            <person name="Simakov O."/>
            <person name="Marletaz F."/>
            <person name="Cho S.J."/>
            <person name="Edsinger-Gonzales E."/>
            <person name="Havlak P."/>
            <person name="Hellsten U."/>
            <person name="Kuo D.H."/>
            <person name="Larsson T."/>
            <person name="Lv J."/>
            <person name="Arendt D."/>
            <person name="Savage R."/>
            <person name="Osoegawa K."/>
            <person name="de Jong P."/>
            <person name="Grimwood J."/>
            <person name="Chapman J.A."/>
            <person name="Shapiro H."/>
            <person name="Aerts A."/>
            <person name="Otillar R.P."/>
            <person name="Terry A.Y."/>
            <person name="Boore J.L."/>
            <person name="Grigoriev I.V."/>
            <person name="Lindberg D.R."/>
            <person name="Seaver E.C."/>
            <person name="Weisblat D.A."/>
            <person name="Putnam N.H."/>
            <person name="Rokhsar D.S."/>
        </authorList>
    </citation>
    <scope>NUCLEOTIDE SEQUENCE</scope>
    <source>
        <strain evidence="2 4">I ESC-2004</strain>
    </source>
</reference>
<keyword evidence="4" id="KW-1185">Reference proteome</keyword>
<organism evidence="2">
    <name type="scientific">Capitella teleta</name>
    <name type="common">Polychaete worm</name>
    <dbReference type="NCBI Taxonomy" id="283909"/>
    <lineage>
        <taxon>Eukaryota</taxon>
        <taxon>Metazoa</taxon>
        <taxon>Spiralia</taxon>
        <taxon>Lophotrochozoa</taxon>
        <taxon>Annelida</taxon>
        <taxon>Polychaeta</taxon>
        <taxon>Sedentaria</taxon>
        <taxon>Scolecida</taxon>
        <taxon>Capitellidae</taxon>
        <taxon>Capitella</taxon>
    </lineage>
</organism>
<sequence>MFSLQKLLVLSPLLLLLVVLIMASDRELLSNKCSGKRKQLEEQITSRAQKLVNKPHRVQTLVQIAHLAHINQGDPEDISDPEGEVLLSLEDPEPGNNNPCNKRAQLVVKKCLF</sequence>
<keyword evidence="1" id="KW-0732">Signal</keyword>
<dbReference type="Proteomes" id="UP000014760">
    <property type="component" value="Unassembled WGS sequence"/>
</dbReference>
<dbReference type="EMBL" id="AMQN01004245">
    <property type="status" value="NOT_ANNOTATED_CDS"/>
    <property type="molecule type" value="Genomic_DNA"/>
</dbReference>
<evidence type="ECO:0000256" key="1">
    <source>
        <dbReference type="SAM" id="SignalP"/>
    </source>
</evidence>
<dbReference type="HOGENOM" id="CLU_2135848_0_0_1"/>
<dbReference type="AlphaFoldDB" id="R7VD28"/>
<evidence type="ECO:0000313" key="4">
    <source>
        <dbReference type="Proteomes" id="UP000014760"/>
    </source>
</evidence>
<feature type="signal peptide" evidence="1">
    <location>
        <begin position="1"/>
        <end position="23"/>
    </location>
</feature>
<dbReference type="EnsemblMetazoa" id="CapteT199186">
    <property type="protein sequence ID" value="CapteP199186"/>
    <property type="gene ID" value="CapteG199186"/>
</dbReference>
<gene>
    <name evidence="2" type="ORF">CAPTEDRAFT_199186</name>
</gene>
<name>R7VD28_CAPTE</name>
<evidence type="ECO:0000313" key="2">
    <source>
        <dbReference type="EMBL" id="ELU16723.1"/>
    </source>
</evidence>
<proteinExistence type="predicted"/>
<reference evidence="4" key="1">
    <citation type="submission" date="2012-12" db="EMBL/GenBank/DDBJ databases">
        <authorList>
            <person name="Hellsten U."/>
            <person name="Grimwood J."/>
            <person name="Chapman J.A."/>
            <person name="Shapiro H."/>
            <person name="Aerts A."/>
            <person name="Otillar R.P."/>
            <person name="Terry A.Y."/>
            <person name="Boore J.L."/>
            <person name="Simakov O."/>
            <person name="Marletaz F."/>
            <person name="Cho S.-J."/>
            <person name="Edsinger-Gonzales E."/>
            <person name="Havlak P."/>
            <person name="Kuo D.-H."/>
            <person name="Larsson T."/>
            <person name="Lv J."/>
            <person name="Arendt D."/>
            <person name="Savage R."/>
            <person name="Osoegawa K."/>
            <person name="de Jong P."/>
            <person name="Lindberg D.R."/>
            <person name="Seaver E.C."/>
            <person name="Weisblat D.A."/>
            <person name="Putnam N.H."/>
            <person name="Grigoriev I.V."/>
            <person name="Rokhsar D.S."/>
        </authorList>
    </citation>
    <scope>NUCLEOTIDE SEQUENCE</scope>
    <source>
        <strain evidence="4">I ESC-2004</strain>
    </source>
</reference>
<evidence type="ECO:0000313" key="3">
    <source>
        <dbReference type="EnsemblMetazoa" id="CapteP199186"/>
    </source>
</evidence>
<protein>
    <recommendedName>
        <fullName evidence="5">Somatostatin/Cortistatin C-terminal domain-containing protein</fullName>
    </recommendedName>
</protein>
<accession>R7VD28</accession>
<dbReference type="EMBL" id="KB292985">
    <property type="protein sequence ID" value="ELU16723.1"/>
    <property type="molecule type" value="Genomic_DNA"/>
</dbReference>
<evidence type="ECO:0008006" key="5">
    <source>
        <dbReference type="Google" id="ProtNLM"/>
    </source>
</evidence>
<feature type="chain" id="PRO_5008788984" description="Somatostatin/Cortistatin C-terminal domain-containing protein" evidence="1">
    <location>
        <begin position="24"/>
        <end position="113"/>
    </location>
</feature>
<reference evidence="3" key="3">
    <citation type="submission" date="2015-06" db="UniProtKB">
        <authorList>
            <consortium name="EnsemblMetazoa"/>
        </authorList>
    </citation>
    <scope>IDENTIFICATION</scope>
</reference>